<protein>
    <recommendedName>
        <fullName evidence="5 9">Mannonate dehydratase</fullName>
        <ecNumber evidence="5 9">4.2.1.8</ecNumber>
    </recommendedName>
    <alternativeName>
        <fullName evidence="9">D-mannonate hydro-lyase</fullName>
    </alternativeName>
</protein>
<dbReference type="GO" id="GO:0008198">
    <property type="term" value="F:ferrous iron binding"/>
    <property type="evidence" value="ECO:0007669"/>
    <property type="project" value="TreeGrafter"/>
</dbReference>
<evidence type="ECO:0000256" key="5">
    <source>
        <dbReference type="ARBA" id="ARBA00012927"/>
    </source>
</evidence>
<dbReference type="PANTHER" id="PTHR30387">
    <property type="entry name" value="MANNONATE DEHYDRATASE"/>
    <property type="match status" value="1"/>
</dbReference>
<evidence type="ECO:0000256" key="3">
    <source>
        <dbReference type="ARBA" id="ARBA00004892"/>
    </source>
</evidence>
<evidence type="ECO:0000256" key="8">
    <source>
        <dbReference type="ARBA" id="ARBA00023239"/>
    </source>
</evidence>
<dbReference type="AlphaFoldDB" id="A0A0B7HC49"/>
<comment type="catalytic activity">
    <reaction evidence="1 9">
        <text>D-mannonate = 2-dehydro-3-deoxy-D-gluconate + H2O</text>
        <dbReference type="Rhea" id="RHEA:20097"/>
        <dbReference type="ChEBI" id="CHEBI:15377"/>
        <dbReference type="ChEBI" id="CHEBI:17767"/>
        <dbReference type="ChEBI" id="CHEBI:57990"/>
        <dbReference type="EC" id="4.2.1.8"/>
    </reaction>
</comment>
<dbReference type="Gene3D" id="3.20.20.150">
    <property type="entry name" value="Divalent-metal-dependent TIM barrel enzymes"/>
    <property type="match status" value="2"/>
</dbReference>
<dbReference type="InterPro" id="IPR036237">
    <property type="entry name" value="Xyl_isomerase-like_sf"/>
</dbReference>
<dbReference type="GO" id="GO:0016787">
    <property type="term" value="F:hydrolase activity"/>
    <property type="evidence" value="ECO:0007669"/>
    <property type="project" value="UniProtKB-KW"/>
</dbReference>
<dbReference type="Proteomes" id="UP000038083">
    <property type="component" value="Unassembled WGS sequence"/>
</dbReference>
<comment type="pathway">
    <text evidence="3 9">Carbohydrate metabolism; pentose and glucuronate interconversion.</text>
</comment>
<dbReference type="GO" id="GO:0008927">
    <property type="term" value="F:mannonate dehydratase activity"/>
    <property type="evidence" value="ECO:0007669"/>
    <property type="project" value="UniProtKB-UniRule"/>
</dbReference>
<keyword evidence="8 9" id="KW-0456">Lyase</keyword>
<dbReference type="SUPFAM" id="SSF51658">
    <property type="entry name" value="Xylose isomerase-like"/>
    <property type="match status" value="1"/>
</dbReference>
<dbReference type="NCBIfam" id="TIGR00695">
    <property type="entry name" value="uxuA"/>
    <property type="match status" value="1"/>
</dbReference>
<dbReference type="GO" id="GO:0042840">
    <property type="term" value="P:D-glucuronate catabolic process"/>
    <property type="evidence" value="ECO:0007669"/>
    <property type="project" value="TreeGrafter"/>
</dbReference>
<comment type="similarity">
    <text evidence="4 9">Belongs to the mannonate dehydratase family.</text>
</comment>
<evidence type="ECO:0000256" key="6">
    <source>
        <dbReference type="ARBA" id="ARBA00023004"/>
    </source>
</evidence>
<gene>
    <name evidence="9 10" type="primary">uxuA</name>
    <name evidence="10" type="ORF">CCYN74_210073</name>
</gene>
<dbReference type="RefSeq" id="WP_041996361.1">
    <property type="nucleotide sequence ID" value="NZ_CDOG01000014.1"/>
</dbReference>
<keyword evidence="10" id="KW-0378">Hydrolase</keyword>
<dbReference type="InterPro" id="IPR004628">
    <property type="entry name" value="Man_deHydtase"/>
</dbReference>
<proteinExistence type="inferred from homology"/>
<organism evidence="10 11">
    <name type="scientific">Capnocytophaga cynodegmi</name>
    <dbReference type="NCBI Taxonomy" id="28189"/>
    <lineage>
        <taxon>Bacteria</taxon>
        <taxon>Pseudomonadati</taxon>
        <taxon>Bacteroidota</taxon>
        <taxon>Flavobacteriia</taxon>
        <taxon>Flavobacteriales</taxon>
        <taxon>Flavobacteriaceae</taxon>
        <taxon>Capnocytophaga</taxon>
    </lineage>
</organism>
<keyword evidence="7 9" id="KW-0464">Manganese</keyword>
<evidence type="ECO:0000256" key="1">
    <source>
        <dbReference type="ARBA" id="ARBA00001794"/>
    </source>
</evidence>
<dbReference type="OrthoDB" id="9780250at2"/>
<accession>A0A0B7HC49</accession>
<evidence type="ECO:0000256" key="9">
    <source>
        <dbReference type="HAMAP-Rule" id="MF_00106"/>
    </source>
</evidence>
<evidence type="ECO:0000256" key="4">
    <source>
        <dbReference type="ARBA" id="ARBA00007389"/>
    </source>
</evidence>
<evidence type="ECO:0000256" key="7">
    <source>
        <dbReference type="ARBA" id="ARBA00023211"/>
    </source>
</evidence>
<keyword evidence="6 9" id="KW-0408">Iron</keyword>
<evidence type="ECO:0000313" key="11">
    <source>
        <dbReference type="Proteomes" id="UP000038083"/>
    </source>
</evidence>
<dbReference type="NCBIfam" id="NF003027">
    <property type="entry name" value="PRK03906.1"/>
    <property type="match status" value="1"/>
</dbReference>
<comment type="function">
    <text evidence="2 9">Catalyzes the dehydration of D-mannonate.</text>
</comment>
<dbReference type="FunFam" id="3.20.20.150:FF:000010">
    <property type="entry name" value="Mannonate dehydratase"/>
    <property type="match status" value="1"/>
</dbReference>
<comment type="cofactor">
    <cofactor evidence="9">
        <name>Fe(2+)</name>
        <dbReference type="ChEBI" id="CHEBI:29033"/>
    </cofactor>
    <cofactor evidence="9">
        <name>Mn(2+)</name>
        <dbReference type="ChEBI" id="CHEBI:29035"/>
    </cofactor>
</comment>
<dbReference type="UniPathway" id="UPA00246"/>
<dbReference type="EMBL" id="CDOG01000014">
    <property type="protein sequence ID" value="CEN37246.1"/>
    <property type="molecule type" value="Genomic_DNA"/>
</dbReference>
<dbReference type="GO" id="GO:0030145">
    <property type="term" value="F:manganese ion binding"/>
    <property type="evidence" value="ECO:0007669"/>
    <property type="project" value="TreeGrafter"/>
</dbReference>
<dbReference type="PANTHER" id="PTHR30387:SF2">
    <property type="entry name" value="MANNONATE DEHYDRATASE"/>
    <property type="match status" value="1"/>
</dbReference>
<dbReference type="EC" id="4.2.1.8" evidence="5 9"/>
<name>A0A0B7HC49_9FLAO</name>
<dbReference type="Pfam" id="PF03786">
    <property type="entry name" value="UxuA"/>
    <property type="match status" value="1"/>
</dbReference>
<evidence type="ECO:0000256" key="2">
    <source>
        <dbReference type="ARBA" id="ARBA00002713"/>
    </source>
</evidence>
<reference evidence="10 11" key="1">
    <citation type="submission" date="2015-01" db="EMBL/GenBank/DDBJ databases">
        <authorList>
            <person name="Xiang T."/>
            <person name="Song Y."/>
            <person name="Huang L."/>
            <person name="Wang B."/>
            <person name="Wu P."/>
        </authorList>
    </citation>
    <scope>NUCLEOTIDE SEQUENCE [LARGE SCALE GENOMIC DNA]</scope>
    <source>
        <strain evidence="10 11">Ccy74</strain>
    </source>
</reference>
<evidence type="ECO:0000313" key="10">
    <source>
        <dbReference type="EMBL" id="CEN37246.1"/>
    </source>
</evidence>
<sequence length="393" mass="45307">MVETWRWYGPQDPVSLLDIKQAGATGIVTALHHIPNGEVWLIEEIEKRKKDIEETGLRWSVVESVPVHEDIKKQTGNYKTYIENYKQSIRNLASCGIKIVCYNFMPVLDWTRTDLNYEVEDGSKALRFDAIAFAAFDLFILKRSGAKNEYSSERIKQAKDYFEKLSKEEKISLTRNIIAGLPGAEEGYKLAQFQQVLDDYKHINAQKLREHLVYFLKEIIPIAEENNVLMCIHPDDPPYPILGLPRVVSTESDYAYLFEKVPNRCNGITFCTGSLGVIPQNDLTKMLQRFANRIHFIHLRSTKRDEQGSFYEANHLEGDVDMYSVVKEILTEEKWRKEQNYSDFQIPMRPDHGHQMLDDLRKKTNPGYSAIGRLRGLAELRGLAMGISKSLQL</sequence>
<dbReference type="PIRSF" id="PIRSF016049">
    <property type="entry name" value="Man_dehyd"/>
    <property type="match status" value="1"/>
</dbReference>
<dbReference type="HAMAP" id="MF_00106">
    <property type="entry name" value="UxuA"/>
    <property type="match status" value="1"/>
</dbReference>